<feature type="region of interest" description="Disordered" evidence="1">
    <location>
        <begin position="16"/>
        <end position="139"/>
    </location>
</feature>
<name>A0ABZ1D8M9_9TREE</name>
<feature type="compositionally biased region" description="Polar residues" evidence="1">
    <location>
        <begin position="302"/>
        <end position="314"/>
    </location>
</feature>
<feature type="compositionally biased region" description="Basic and acidic residues" evidence="1">
    <location>
        <begin position="93"/>
        <end position="103"/>
    </location>
</feature>
<organism evidence="2 3">
    <name type="scientific">Kwoniella shivajii</name>
    <dbReference type="NCBI Taxonomy" id="564305"/>
    <lineage>
        <taxon>Eukaryota</taxon>
        <taxon>Fungi</taxon>
        <taxon>Dikarya</taxon>
        <taxon>Basidiomycota</taxon>
        <taxon>Agaricomycotina</taxon>
        <taxon>Tremellomycetes</taxon>
        <taxon>Tremellales</taxon>
        <taxon>Cryptococcaceae</taxon>
        <taxon>Kwoniella</taxon>
    </lineage>
</organism>
<feature type="region of interest" description="Disordered" evidence="1">
    <location>
        <begin position="157"/>
        <end position="355"/>
    </location>
</feature>
<dbReference type="Proteomes" id="UP001329825">
    <property type="component" value="Chromosome 10"/>
</dbReference>
<evidence type="ECO:0000313" key="2">
    <source>
        <dbReference type="EMBL" id="WRT70433.1"/>
    </source>
</evidence>
<gene>
    <name evidence="2" type="ORF">IL334_007431</name>
</gene>
<sequence length="355" mass="37069">MYRLSVTRALRAPVSTRAFSVSTARCNKGPPTTQGHSTEKSQQIGHSDGDVGSASVRAGQNAKSNSEKGKAPGKDQPFDAARQGSTGGTAKPSEAKGDAKDKGQAGALKDQVGGQDEAAPGVEFGKTETAAGGSYTDSVKETVNAGFNSLKKLRSEGKNFHTSARQFYPGKGESPSADADGSRKPKDTNLEGDQNEHLKHSAPGTGDSGKGNAAETPHLPSRKGDITSGGSGAPTAPQSGKRAFSTLSRRDAAQPPKGYAKALPHDETSGYNQVQNAPPEALPPRLDSTYSKEATQDPEPGQQPSSKVDFSSTAVDPPNEALRQAAKDGTLADRNEQPHAEFGELGNKEAWKHRK</sequence>
<evidence type="ECO:0000313" key="3">
    <source>
        <dbReference type="Proteomes" id="UP001329825"/>
    </source>
</evidence>
<accession>A0ABZ1D8M9</accession>
<feature type="compositionally biased region" description="Polar residues" evidence="1">
    <location>
        <begin position="17"/>
        <end position="45"/>
    </location>
</feature>
<reference evidence="2 3" key="1">
    <citation type="submission" date="2024-01" db="EMBL/GenBank/DDBJ databases">
        <title>Comparative genomics of Cryptococcus and Kwoniella reveals pathogenesis evolution and contrasting modes of karyotype evolution via chromosome fusion or intercentromeric recombination.</title>
        <authorList>
            <person name="Coelho M.A."/>
            <person name="David-Palma M."/>
            <person name="Shea T."/>
            <person name="Bowers K."/>
            <person name="McGinley-Smith S."/>
            <person name="Mohammad A.W."/>
            <person name="Gnirke A."/>
            <person name="Yurkov A.M."/>
            <person name="Nowrousian M."/>
            <person name="Sun S."/>
            <person name="Cuomo C.A."/>
            <person name="Heitman J."/>
        </authorList>
    </citation>
    <scope>NUCLEOTIDE SEQUENCE [LARGE SCALE GENOMIC DNA]</scope>
    <source>
        <strain evidence="2">CBS 11374</strain>
    </source>
</reference>
<dbReference type="GeneID" id="87959561"/>
<keyword evidence="3" id="KW-1185">Reference proteome</keyword>
<feature type="compositionally biased region" description="Basic and acidic residues" evidence="1">
    <location>
        <begin position="180"/>
        <end position="199"/>
    </location>
</feature>
<dbReference type="RefSeq" id="XP_062795172.1">
    <property type="nucleotide sequence ID" value="XM_062939121.1"/>
</dbReference>
<feature type="compositionally biased region" description="Basic and acidic residues" evidence="1">
    <location>
        <begin position="330"/>
        <end position="355"/>
    </location>
</feature>
<protein>
    <submittedName>
        <fullName evidence="2">Uncharacterized protein</fullName>
    </submittedName>
</protein>
<dbReference type="EMBL" id="CP141890">
    <property type="protein sequence ID" value="WRT70433.1"/>
    <property type="molecule type" value="Genomic_DNA"/>
</dbReference>
<feature type="compositionally biased region" description="Basic and acidic residues" evidence="1">
    <location>
        <begin position="65"/>
        <end position="77"/>
    </location>
</feature>
<evidence type="ECO:0000256" key="1">
    <source>
        <dbReference type="SAM" id="MobiDB-lite"/>
    </source>
</evidence>
<proteinExistence type="predicted"/>